<gene>
    <name evidence="2" type="ORF">PoB_004254100</name>
</gene>
<dbReference type="AlphaFoldDB" id="A0AAV4BB36"/>
<organism evidence="2 3">
    <name type="scientific">Plakobranchus ocellatus</name>
    <dbReference type="NCBI Taxonomy" id="259542"/>
    <lineage>
        <taxon>Eukaryota</taxon>
        <taxon>Metazoa</taxon>
        <taxon>Spiralia</taxon>
        <taxon>Lophotrochozoa</taxon>
        <taxon>Mollusca</taxon>
        <taxon>Gastropoda</taxon>
        <taxon>Heterobranchia</taxon>
        <taxon>Euthyneura</taxon>
        <taxon>Panpulmonata</taxon>
        <taxon>Sacoglossa</taxon>
        <taxon>Placobranchoidea</taxon>
        <taxon>Plakobranchidae</taxon>
        <taxon>Plakobranchus</taxon>
    </lineage>
</organism>
<proteinExistence type="predicted"/>
<accession>A0AAV4BB36</accession>
<dbReference type="EMBL" id="BLXT01004638">
    <property type="protein sequence ID" value="GFO16036.1"/>
    <property type="molecule type" value="Genomic_DNA"/>
</dbReference>
<protein>
    <submittedName>
        <fullName evidence="2">Uncharacterized protein</fullName>
    </submittedName>
</protein>
<keyword evidence="1" id="KW-0812">Transmembrane</keyword>
<evidence type="ECO:0000313" key="3">
    <source>
        <dbReference type="Proteomes" id="UP000735302"/>
    </source>
</evidence>
<name>A0AAV4BB36_9GAST</name>
<keyword evidence="1" id="KW-0472">Membrane</keyword>
<sequence>MAKYHRMPYAKNNQDTAPGPPMLGYIHYYLVIAAFVGLSSCLTPVVDTHQLQTGPAVFRAGALNAAPSTPVWCNALVLARAHHPHRKAIWHLERSAQTAEVAMATGLQMRRAKVKKARKRRRKPPRPTKFVVVK</sequence>
<feature type="transmembrane region" description="Helical" evidence="1">
    <location>
        <begin position="26"/>
        <end position="46"/>
    </location>
</feature>
<reference evidence="2 3" key="1">
    <citation type="journal article" date="2021" name="Elife">
        <title>Chloroplast acquisition without the gene transfer in kleptoplastic sea slugs, Plakobranchus ocellatus.</title>
        <authorList>
            <person name="Maeda T."/>
            <person name="Takahashi S."/>
            <person name="Yoshida T."/>
            <person name="Shimamura S."/>
            <person name="Takaki Y."/>
            <person name="Nagai Y."/>
            <person name="Toyoda A."/>
            <person name="Suzuki Y."/>
            <person name="Arimoto A."/>
            <person name="Ishii H."/>
            <person name="Satoh N."/>
            <person name="Nishiyama T."/>
            <person name="Hasebe M."/>
            <person name="Maruyama T."/>
            <person name="Minagawa J."/>
            <person name="Obokata J."/>
            <person name="Shigenobu S."/>
        </authorList>
    </citation>
    <scope>NUCLEOTIDE SEQUENCE [LARGE SCALE GENOMIC DNA]</scope>
</reference>
<comment type="caution">
    <text evidence="2">The sequence shown here is derived from an EMBL/GenBank/DDBJ whole genome shotgun (WGS) entry which is preliminary data.</text>
</comment>
<keyword evidence="1" id="KW-1133">Transmembrane helix</keyword>
<evidence type="ECO:0000313" key="2">
    <source>
        <dbReference type="EMBL" id="GFO16036.1"/>
    </source>
</evidence>
<dbReference type="Proteomes" id="UP000735302">
    <property type="component" value="Unassembled WGS sequence"/>
</dbReference>
<evidence type="ECO:0000256" key="1">
    <source>
        <dbReference type="SAM" id="Phobius"/>
    </source>
</evidence>
<keyword evidence="3" id="KW-1185">Reference proteome</keyword>